<accession>X0U9Y7</accession>
<dbReference type="AlphaFoldDB" id="X0U9Y7"/>
<organism evidence="1">
    <name type="scientific">marine sediment metagenome</name>
    <dbReference type="NCBI Taxonomy" id="412755"/>
    <lineage>
        <taxon>unclassified sequences</taxon>
        <taxon>metagenomes</taxon>
        <taxon>ecological metagenomes</taxon>
    </lineage>
</organism>
<evidence type="ECO:0000313" key="1">
    <source>
        <dbReference type="EMBL" id="GAF96126.1"/>
    </source>
</evidence>
<proteinExistence type="predicted"/>
<sequence length="87" mass="9976">IMNDQHIVAIEFNVMSNKGVLDIHEYKELKSSHSKILDVLNKLGIHDGRLYSKNEYMRLGKAQSMGEDSHIINKMKPSQDTFVVFSI</sequence>
<gene>
    <name evidence="1" type="ORF">S01H1_23260</name>
</gene>
<name>X0U9Y7_9ZZZZ</name>
<reference evidence="1" key="1">
    <citation type="journal article" date="2014" name="Front. Microbiol.">
        <title>High frequency of phylogenetically diverse reductive dehalogenase-homologous genes in deep subseafloor sedimentary metagenomes.</title>
        <authorList>
            <person name="Kawai M."/>
            <person name="Futagami T."/>
            <person name="Toyoda A."/>
            <person name="Takaki Y."/>
            <person name="Nishi S."/>
            <person name="Hori S."/>
            <person name="Arai W."/>
            <person name="Tsubouchi T."/>
            <person name="Morono Y."/>
            <person name="Uchiyama I."/>
            <person name="Ito T."/>
            <person name="Fujiyama A."/>
            <person name="Inagaki F."/>
            <person name="Takami H."/>
        </authorList>
    </citation>
    <scope>NUCLEOTIDE SEQUENCE</scope>
    <source>
        <strain evidence="1">Expedition CK06-06</strain>
    </source>
</reference>
<dbReference type="EMBL" id="BARS01013370">
    <property type="protein sequence ID" value="GAF96126.1"/>
    <property type="molecule type" value="Genomic_DNA"/>
</dbReference>
<protein>
    <submittedName>
        <fullName evidence="1">Uncharacterized protein</fullName>
    </submittedName>
</protein>
<comment type="caution">
    <text evidence="1">The sequence shown here is derived from an EMBL/GenBank/DDBJ whole genome shotgun (WGS) entry which is preliminary data.</text>
</comment>
<feature type="non-terminal residue" evidence="1">
    <location>
        <position position="1"/>
    </location>
</feature>